<keyword evidence="4" id="KW-1185">Reference proteome</keyword>
<feature type="domain" description="Nitrile hydratase alpha/Thiocyanate hydrolase gamma" evidence="2">
    <location>
        <begin position="27"/>
        <end position="82"/>
    </location>
</feature>
<sequence length="93" mass="10463">MSKNENLSKSTPRKEFKQQIILKAQSDKDFKKALVDNPKETLGQLGVQVPEEVEVRVLEESAKVVYLVLPYNPDELTDEQLNTVAGGSCRVIF</sequence>
<accession>A0A1I2PDV7</accession>
<dbReference type="GO" id="GO:0046914">
    <property type="term" value="F:transition metal ion binding"/>
    <property type="evidence" value="ECO:0007669"/>
    <property type="project" value="InterPro"/>
</dbReference>
<dbReference type="GO" id="GO:0003824">
    <property type="term" value="F:catalytic activity"/>
    <property type="evidence" value="ECO:0007669"/>
    <property type="project" value="InterPro"/>
</dbReference>
<dbReference type="AlphaFoldDB" id="A0A1I2PDV7"/>
<evidence type="ECO:0000259" key="2">
    <source>
        <dbReference type="Pfam" id="PF02979"/>
    </source>
</evidence>
<dbReference type="STRING" id="341036.SAMN05660649_00826"/>
<dbReference type="Proteomes" id="UP000199337">
    <property type="component" value="Unassembled WGS sequence"/>
</dbReference>
<gene>
    <name evidence="3" type="ORF">SAMN05660649_00826</name>
</gene>
<dbReference type="SUPFAM" id="SSF56209">
    <property type="entry name" value="Nitrile hydratase alpha chain"/>
    <property type="match status" value="1"/>
</dbReference>
<dbReference type="NCBIfam" id="TIGR03793">
    <property type="entry name" value="leader_NHLP"/>
    <property type="match status" value="1"/>
</dbReference>
<evidence type="ECO:0000313" key="4">
    <source>
        <dbReference type="Proteomes" id="UP000199337"/>
    </source>
</evidence>
<dbReference type="InterPro" id="IPR022513">
    <property type="entry name" value="TOMM_pelo"/>
</dbReference>
<dbReference type="OrthoDB" id="1809698at2"/>
<dbReference type="Gene3D" id="3.90.330.10">
    <property type="entry name" value="Nitrile hydratase alpha /Thiocyanate hydrolase gamma"/>
    <property type="match status" value="1"/>
</dbReference>
<evidence type="ECO:0000256" key="1">
    <source>
        <dbReference type="ARBA" id="ARBA00022723"/>
    </source>
</evidence>
<dbReference type="EMBL" id="FOOX01000002">
    <property type="protein sequence ID" value="SFG13673.1"/>
    <property type="molecule type" value="Genomic_DNA"/>
</dbReference>
<organism evidence="3 4">
    <name type="scientific">Desulfotruncus arcticus DSM 17038</name>
    <dbReference type="NCBI Taxonomy" id="1121424"/>
    <lineage>
        <taxon>Bacteria</taxon>
        <taxon>Bacillati</taxon>
        <taxon>Bacillota</taxon>
        <taxon>Clostridia</taxon>
        <taxon>Eubacteriales</taxon>
        <taxon>Desulfallaceae</taxon>
        <taxon>Desulfotruncus</taxon>
    </lineage>
</organism>
<name>A0A1I2PDV7_9FIRM</name>
<dbReference type="InterPro" id="IPR036648">
    <property type="entry name" value="CN_Hdrase_a/SCN_Hdrase_g_sf"/>
</dbReference>
<proteinExistence type="predicted"/>
<evidence type="ECO:0000313" key="3">
    <source>
        <dbReference type="EMBL" id="SFG13673.1"/>
    </source>
</evidence>
<reference evidence="4" key="1">
    <citation type="submission" date="2016-10" db="EMBL/GenBank/DDBJ databases">
        <authorList>
            <person name="Varghese N."/>
            <person name="Submissions S."/>
        </authorList>
    </citation>
    <scope>NUCLEOTIDE SEQUENCE [LARGE SCALE GENOMIC DNA]</scope>
    <source>
        <strain evidence="4">DSM 17038</strain>
    </source>
</reference>
<keyword evidence="1" id="KW-0479">Metal-binding</keyword>
<dbReference type="InterPro" id="IPR004232">
    <property type="entry name" value="CN_Hdrtase_a/SCN_Hdrlase_g"/>
</dbReference>
<dbReference type="RefSeq" id="WP_092468969.1">
    <property type="nucleotide sequence ID" value="NZ_FOOX01000002.1"/>
</dbReference>
<protein>
    <submittedName>
        <fullName evidence="3">NHLP leader peptide domain-containing protein</fullName>
    </submittedName>
</protein>
<dbReference type="Pfam" id="PF02979">
    <property type="entry name" value="NHase_alpha"/>
    <property type="match status" value="1"/>
</dbReference>